<dbReference type="GO" id="GO:0005681">
    <property type="term" value="C:spliceosomal complex"/>
    <property type="evidence" value="ECO:0007669"/>
    <property type="project" value="UniProtKB-UniRule"/>
</dbReference>
<accession>A0A507C2C6</accession>
<dbReference type="Proteomes" id="UP000319731">
    <property type="component" value="Unassembled WGS sequence"/>
</dbReference>
<feature type="compositionally biased region" description="Basic and acidic residues" evidence="4">
    <location>
        <begin position="317"/>
        <end position="329"/>
    </location>
</feature>
<dbReference type="STRING" id="1806994.A0A507C2C6"/>
<evidence type="ECO:0000256" key="4">
    <source>
        <dbReference type="SAM" id="MobiDB-lite"/>
    </source>
</evidence>
<feature type="region of interest" description="Disordered" evidence="4">
    <location>
        <begin position="518"/>
        <end position="552"/>
    </location>
</feature>
<evidence type="ECO:0000259" key="5">
    <source>
        <dbReference type="Pfam" id="PF02731"/>
    </source>
</evidence>
<comment type="similarity">
    <text evidence="1 3">Belongs to the SNW family.</text>
</comment>
<dbReference type="EMBL" id="QEAO01000019">
    <property type="protein sequence ID" value="TPX33571.1"/>
    <property type="molecule type" value="Genomic_DNA"/>
</dbReference>
<keyword evidence="7" id="KW-1185">Reference proteome</keyword>
<keyword evidence="3" id="KW-0508">mRNA splicing</keyword>
<dbReference type="PANTHER" id="PTHR12096">
    <property type="entry name" value="NUCLEAR PROTEIN SKIP-RELATED"/>
    <property type="match status" value="1"/>
</dbReference>
<feature type="region of interest" description="Disordered" evidence="4">
    <location>
        <begin position="1"/>
        <end position="65"/>
    </location>
</feature>
<evidence type="ECO:0000313" key="7">
    <source>
        <dbReference type="Proteomes" id="UP000319731"/>
    </source>
</evidence>
<reference evidence="6 7" key="1">
    <citation type="journal article" date="2019" name="Sci. Rep.">
        <title>Comparative genomics of chytrid fungi reveal insights into the obligate biotrophic and pathogenic lifestyle of Synchytrium endobioticum.</title>
        <authorList>
            <person name="van de Vossenberg B.T.L.H."/>
            <person name="Warris S."/>
            <person name="Nguyen H.D.T."/>
            <person name="van Gent-Pelzer M.P.E."/>
            <person name="Joly D.L."/>
            <person name="van de Geest H.C."/>
            <person name="Bonants P.J.M."/>
            <person name="Smith D.S."/>
            <person name="Levesque C.A."/>
            <person name="van der Lee T.A.J."/>
        </authorList>
    </citation>
    <scope>NUCLEOTIDE SEQUENCE [LARGE SCALE GENOMIC DNA]</scope>
    <source>
        <strain evidence="6 7">JEL517</strain>
    </source>
</reference>
<dbReference type="GeneID" id="42004768"/>
<keyword evidence="3" id="KW-0747">Spliceosome</keyword>
<keyword evidence="3" id="KW-0539">Nucleus</keyword>
<feature type="region of interest" description="Disordered" evidence="4">
    <location>
        <begin position="571"/>
        <end position="621"/>
    </location>
</feature>
<evidence type="ECO:0000256" key="2">
    <source>
        <dbReference type="ARBA" id="ARBA00022160"/>
    </source>
</evidence>
<dbReference type="RefSeq" id="XP_031024513.1">
    <property type="nucleotide sequence ID" value="XM_031169471.1"/>
</dbReference>
<feature type="compositionally biased region" description="Basic and acidic residues" evidence="4">
    <location>
        <begin position="393"/>
        <end position="434"/>
    </location>
</feature>
<comment type="subcellular location">
    <subcellularLocation>
        <location evidence="3">Nucleus</location>
    </subcellularLocation>
</comment>
<sequence length="621" mass="67624">MSFSSLLPAPRAIISSHAAEEDDDDNDQQASLKPSAPIRKQIPAYGQRRNFIPKTPEDYGDGGAFPEIHVAQYPLDMGRTRAGKTSSTIPLTTDASGRIRYDSVLKHADKSSASIAGMQTQFKDLVPMDIKADDSWDKPGEDVVQETTEKTRAALEKVLSSRITAGQQRADKDGEDDKGPAYIKYTSTQAGNNATGTQSRIIRMVEAPIDPLEPPRFKIKKMPRGQGSPPPPVMHSPPRKVSVEEQKAWYIPPTISNWKNAKGYTIPLDKRLAADGRGLQEITINDGFAKLSEALFIADRHAREEVRVRAEMQSRLAAKEKKEKEDKLRTLAQQARESRSGILPTSSSAGGGDGIGTNSNAIPLGIRKGGMTPSQSPESRRAVSDEDDDEDEETRRAAKERDSLRREQQKKREREMRMTHMGAETKQRVLSKSDERDISEKIALGLAKPTMSKEAMFDQRLFNQSEGIGSGFGNDDSYGIYDKALFAGGSASAIYRPKKTTTDVAPGVDTERIDRILEGSGNAPHRGFKGTEGGPGVSQSGSARDGPVQFEKEEADMFGIDSFLSTAKRGREPVKEVRGGSMAAAVAGKKEDYDGGAGSKRKMNFEPAGGSSSGGDKRGRY</sequence>
<comment type="caution">
    <text evidence="6">The sequence shown here is derived from an EMBL/GenBank/DDBJ whole genome shotgun (WGS) entry which is preliminary data.</text>
</comment>
<evidence type="ECO:0000313" key="6">
    <source>
        <dbReference type="EMBL" id="TPX33571.1"/>
    </source>
</evidence>
<feature type="domain" description="SKI-interacting protein SKIP SNW" evidence="5">
    <location>
        <begin position="182"/>
        <end position="339"/>
    </location>
</feature>
<name>A0A507C2C6_9FUNG</name>
<proteinExistence type="inferred from homology"/>
<dbReference type="GO" id="GO:0000398">
    <property type="term" value="P:mRNA splicing, via spliceosome"/>
    <property type="evidence" value="ECO:0007669"/>
    <property type="project" value="InterPro"/>
</dbReference>
<dbReference type="InterPro" id="IPR017862">
    <property type="entry name" value="SKI-int_prot_SKIP"/>
</dbReference>
<dbReference type="InterPro" id="IPR004015">
    <property type="entry name" value="SKI-int_prot_SKIP_SNW-dom"/>
</dbReference>
<dbReference type="OrthoDB" id="666364at2759"/>
<protein>
    <recommendedName>
        <fullName evidence="2 3">Pre-mRNA-processing protein 45</fullName>
    </recommendedName>
</protein>
<evidence type="ECO:0000256" key="1">
    <source>
        <dbReference type="ARBA" id="ARBA00010197"/>
    </source>
</evidence>
<organism evidence="6 7">
    <name type="scientific">Synchytrium microbalum</name>
    <dbReference type="NCBI Taxonomy" id="1806994"/>
    <lineage>
        <taxon>Eukaryota</taxon>
        <taxon>Fungi</taxon>
        <taxon>Fungi incertae sedis</taxon>
        <taxon>Chytridiomycota</taxon>
        <taxon>Chytridiomycota incertae sedis</taxon>
        <taxon>Chytridiomycetes</taxon>
        <taxon>Synchytriales</taxon>
        <taxon>Synchytriaceae</taxon>
        <taxon>Synchytrium</taxon>
    </lineage>
</organism>
<comment type="subunit">
    <text evidence="3">Associated with the spliceosome.</text>
</comment>
<feature type="region of interest" description="Disordered" evidence="4">
    <location>
        <begin position="317"/>
        <end position="434"/>
    </location>
</feature>
<dbReference type="AlphaFoldDB" id="A0A507C2C6"/>
<keyword evidence="3" id="KW-0507">mRNA processing</keyword>
<dbReference type="Pfam" id="PF02731">
    <property type="entry name" value="SKIP_SNW"/>
    <property type="match status" value="1"/>
</dbReference>
<evidence type="ECO:0000256" key="3">
    <source>
        <dbReference type="RuleBase" id="RU367140"/>
    </source>
</evidence>
<gene>
    <name evidence="6" type="ORF">SmJEL517_g03543</name>
</gene>
<comment type="function">
    <text evidence="3">Involved in pre-mRNA splicing.</text>
</comment>